<protein>
    <submittedName>
        <fullName evidence="3">G4056 protein</fullName>
    </submittedName>
</protein>
<proteinExistence type="predicted"/>
<dbReference type="InterPro" id="IPR010987">
    <property type="entry name" value="Glutathione-S-Trfase_C-like"/>
</dbReference>
<dbReference type="SFLD" id="SFLDG00358">
    <property type="entry name" value="Main_(cytGST)"/>
    <property type="match status" value="1"/>
</dbReference>
<dbReference type="Pfam" id="PF13409">
    <property type="entry name" value="GST_N_2"/>
    <property type="match status" value="1"/>
</dbReference>
<dbReference type="Gene3D" id="3.40.30.10">
    <property type="entry name" value="Glutaredoxin"/>
    <property type="match status" value="1"/>
</dbReference>
<dbReference type="SUPFAM" id="SSF52833">
    <property type="entry name" value="Thioredoxin-like"/>
    <property type="match status" value="1"/>
</dbReference>
<gene>
    <name evidence="3" type="primary">g4056</name>
    <name evidence="3" type="ORF">VP750_LOCUS3460</name>
</gene>
<dbReference type="CDD" id="cd00299">
    <property type="entry name" value="GST_C_family"/>
    <property type="match status" value="1"/>
</dbReference>
<dbReference type="InterPro" id="IPR050983">
    <property type="entry name" value="GST_Omega/HSP26"/>
</dbReference>
<dbReference type="PROSITE" id="PS50404">
    <property type="entry name" value="GST_NTER"/>
    <property type="match status" value="1"/>
</dbReference>
<evidence type="ECO:0000313" key="4">
    <source>
        <dbReference type="Proteomes" id="UP001497392"/>
    </source>
</evidence>
<dbReference type="Proteomes" id="UP001497392">
    <property type="component" value="Unassembled WGS sequence"/>
</dbReference>
<dbReference type="PROSITE" id="PS50405">
    <property type="entry name" value="GST_CTER"/>
    <property type="match status" value="1"/>
</dbReference>
<accession>A0ABP1FQV9</accession>
<keyword evidence="4" id="KW-1185">Reference proteome</keyword>
<evidence type="ECO:0000313" key="3">
    <source>
        <dbReference type="EMBL" id="CAL5221801.1"/>
    </source>
</evidence>
<dbReference type="SFLD" id="SFLDS00019">
    <property type="entry name" value="Glutathione_Transferase_(cytos"/>
    <property type="match status" value="1"/>
</dbReference>
<dbReference type="PANTHER" id="PTHR43968">
    <property type="match status" value="1"/>
</dbReference>
<dbReference type="InterPro" id="IPR036282">
    <property type="entry name" value="Glutathione-S-Trfase_C_sf"/>
</dbReference>
<dbReference type="Pfam" id="PF13410">
    <property type="entry name" value="GST_C_2"/>
    <property type="match status" value="1"/>
</dbReference>
<dbReference type="InterPro" id="IPR040079">
    <property type="entry name" value="Glutathione_S-Trfase"/>
</dbReference>
<dbReference type="InterPro" id="IPR036249">
    <property type="entry name" value="Thioredoxin-like_sf"/>
</dbReference>
<feature type="domain" description="GST N-terminal" evidence="1">
    <location>
        <begin position="14"/>
        <end position="105"/>
    </location>
</feature>
<dbReference type="SUPFAM" id="SSF47616">
    <property type="entry name" value="GST C-terminal domain-like"/>
    <property type="match status" value="1"/>
</dbReference>
<dbReference type="PANTHER" id="PTHR43968:SF6">
    <property type="entry name" value="GLUTATHIONE S-TRANSFERASE OMEGA"/>
    <property type="match status" value="1"/>
</dbReference>
<dbReference type="Gene3D" id="1.20.1050.10">
    <property type="match status" value="1"/>
</dbReference>
<dbReference type="InterPro" id="IPR004045">
    <property type="entry name" value="Glutathione_S-Trfase_N"/>
</dbReference>
<dbReference type="EMBL" id="CAXHTA020000005">
    <property type="protein sequence ID" value="CAL5221801.1"/>
    <property type="molecule type" value="Genomic_DNA"/>
</dbReference>
<organism evidence="3 4">
    <name type="scientific">Coccomyxa viridis</name>
    <dbReference type="NCBI Taxonomy" id="1274662"/>
    <lineage>
        <taxon>Eukaryota</taxon>
        <taxon>Viridiplantae</taxon>
        <taxon>Chlorophyta</taxon>
        <taxon>core chlorophytes</taxon>
        <taxon>Trebouxiophyceae</taxon>
        <taxon>Trebouxiophyceae incertae sedis</taxon>
        <taxon>Coccomyxaceae</taxon>
        <taxon>Coccomyxa</taxon>
    </lineage>
</organism>
<reference evidence="3 4" key="1">
    <citation type="submission" date="2024-06" db="EMBL/GenBank/DDBJ databases">
        <authorList>
            <person name="Kraege A."/>
            <person name="Thomma B."/>
        </authorList>
    </citation>
    <scope>NUCLEOTIDE SEQUENCE [LARGE SCALE GENOMIC DNA]</scope>
</reference>
<comment type="caution">
    <text evidence="3">The sequence shown here is derived from an EMBL/GenBank/DDBJ whole genome shotgun (WGS) entry which is preliminary data.</text>
</comment>
<feature type="domain" description="GST C-terminal" evidence="2">
    <location>
        <begin position="110"/>
        <end position="236"/>
    </location>
</feature>
<name>A0ABP1FQV9_9CHLO</name>
<evidence type="ECO:0000259" key="2">
    <source>
        <dbReference type="PROSITE" id="PS50405"/>
    </source>
</evidence>
<evidence type="ECO:0000259" key="1">
    <source>
        <dbReference type="PROSITE" id="PS50404"/>
    </source>
</evidence>
<sequence>MKFVGDPVSSLPNDTLLFLNSLECPFAQRTCIALLEKRILFHKIEIDLRNTEGQYAPELKPSWFLQLNPNGKVPVLAYREGGDLHRVYESNICNEFLEDYRAEPPLLPPHPAVRARARMIIQQFTEKFVPDFYKLLLRQDPEGRKEGADALREQLRWLEGCFDSDGPFFMGEQFSLVDISVLPFMLRLPVLSHYRAFALPEDCPKLARWWQHAKGRPSIRTASESGNSALDYDEYLIWVYERYADASAKSTSAADFKDR</sequence>